<keyword evidence="3" id="KW-1185">Reference proteome</keyword>
<proteinExistence type="predicted"/>
<dbReference type="OrthoDB" id="2473397at2"/>
<reference evidence="2 3" key="1">
    <citation type="submission" date="2018-07" db="EMBL/GenBank/DDBJ databases">
        <title>Chryseobacterium lacus sp. nov., isolated from lake water.</title>
        <authorList>
            <person name="Li C.-M."/>
        </authorList>
    </citation>
    <scope>NUCLEOTIDE SEQUENCE [LARGE SCALE GENOMIC DNA]</scope>
    <source>
        <strain evidence="2 3">YLOS41</strain>
    </source>
</reference>
<accession>A0A368MZ46</accession>
<dbReference type="InterPro" id="IPR007730">
    <property type="entry name" value="SPOR-like_dom"/>
</dbReference>
<dbReference type="RefSeq" id="WP_114303341.1">
    <property type="nucleotide sequence ID" value="NZ_QPIE01000003.1"/>
</dbReference>
<comment type="caution">
    <text evidence="2">The sequence shown here is derived from an EMBL/GenBank/DDBJ whole genome shotgun (WGS) entry which is preliminary data.</text>
</comment>
<dbReference type="GO" id="GO:0042834">
    <property type="term" value="F:peptidoglycan binding"/>
    <property type="evidence" value="ECO:0007669"/>
    <property type="project" value="InterPro"/>
</dbReference>
<evidence type="ECO:0000313" key="2">
    <source>
        <dbReference type="EMBL" id="RCU43488.1"/>
    </source>
</evidence>
<evidence type="ECO:0000313" key="3">
    <source>
        <dbReference type="Proteomes" id="UP000252172"/>
    </source>
</evidence>
<sequence length="167" mass="18816">MKNTLLALFFLISSSFYYIDAQQIVKTDTLSGTKLTLSMDNRIDKALSELEECSRETPTESAGTRILVPSRELSTAEICRRNPRIQGFKIQISVVKSNAEANEVKTEFRRKFPQLKVLTDASLRPNYKLLAGSYFTRQSAAADLSRIRQHFPTAVAVPYSIFCVEGK</sequence>
<gene>
    <name evidence="2" type="ORF">DQ356_04825</name>
</gene>
<protein>
    <submittedName>
        <fullName evidence="2">SPOR domain-containing protein</fullName>
    </submittedName>
</protein>
<dbReference type="EMBL" id="QPIE01000003">
    <property type="protein sequence ID" value="RCU43488.1"/>
    <property type="molecule type" value="Genomic_DNA"/>
</dbReference>
<dbReference type="PROSITE" id="PS51724">
    <property type="entry name" value="SPOR"/>
    <property type="match status" value="1"/>
</dbReference>
<evidence type="ECO:0000259" key="1">
    <source>
        <dbReference type="PROSITE" id="PS51724"/>
    </source>
</evidence>
<feature type="domain" description="SPOR" evidence="1">
    <location>
        <begin position="82"/>
        <end position="161"/>
    </location>
</feature>
<dbReference type="Pfam" id="PF05036">
    <property type="entry name" value="SPOR"/>
    <property type="match status" value="1"/>
</dbReference>
<dbReference type="Proteomes" id="UP000252172">
    <property type="component" value="Unassembled WGS sequence"/>
</dbReference>
<dbReference type="AlphaFoldDB" id="A0A368MZ46"/>
<name>A0A368MZ46_9FLAO</name>
<organism evidence="2 3">
    <name type="scientific">Chryseobacterium lacus</name>
    <dbReference type="NCBI Taxonomy" id="2058346"/>
    <lineage>
        <taxon>Bacteria</taxon>
        <taxon>Pseudomonadati</taxon>
        <taxon>Bacteroidota</taxon>
        <taxon>Flavobacteriia</taxon>
        <taxon>Flavobacteriales</taxon>
        <taxon>Weeksellaceae</taxon>
        <taxon>Chryseobacterium group</taxon>
        <taxon>Chryseobacterium</taxon>
    </lineage>
</organism>